<sequence>MPKRILRLPPPRWRRSVRSSPPPHRPRWRPDVQTSWSPRSKCRTWNSGVRTPRSSRWNCRKGTSYVRSSRWKSRRWNSGVLTSRSFRWNCPTGTSYVRSFRSKCRKWNSGVRTPRSSRWSCRTGMSYVRSPRFLLHWTTTGGLVPHPIRRSGCPRDGKANLPLASNRRWVRFRAVRWRRVKRRARRQGSSFANSPALWRRRRRRVASLSRPLPSTTVRRSCEKRIRRRLRCSPHSLHVSRWEHLRSCRMGCARSVPLPRLWRPCRCRSCPERWRPRRSRSEARRRRGFRRERLARRRHDR</sequence>
<feature type="region of interest" description="Disordered" evidence="1">
    <location>
        <begin position="1"/>
        <end position="35"/>
    </location>
</feature>
<proteinExistence type="predicted"/>
<protein>
    <submittedName>
        <fullName evidence="2">Uncharacterized protein</fullName>
    </submittedName>
</protein>
<comment type="caution">
    <text evidence="2">The sequence shown here is derived from an EMBL/GenBank/DDBJ whole genome shotgun (WGS) entry which is preliminary data.</text>
</comment>
<dbReference type="Proteomes" id="UP000248326">
    <property type="component" value="Unassembled WGS sequence"/>
</dbReference>
<keyword evidence="3" id="KW-1185">Reference proteome</keyword>
<evidence type="ECO:0000313" key="3">
    <source>
        <dbReference type="Proteomes" id="UP000248326"/>
    </source>
</evidence>
<gene>
    <name evidence="2" type="ORF">DES52_101326</name>
</gene>
<evidence type="ECO:0000313" key="2">
    <source>
        <dbReference type="EMBL" id="PYE56522.1"/>
    </source>
</evidence>
<organism evidence="2 3">
    <name type="scientific">Deinococcus yavapaiensis KR-236</name>
    <dbReference type="NCBI Taxonomy" id="694435"/>
    <lineage>
        <taxon>Bacteria</taxon>
        <taxon>Thermotogati</taxon>
        <taxon>Deinococcota</taxon>
        <taxon>Deinococci</taxon>
        <taxon>Deinococcales</taxon>
        <taxon>Deinococcaceae</taxon>
        <taxon>Deinococcus</taxon>
    </lineage>
</organism>
<name>A0A318SNN7_9DEIO</name>
<dbReference type="AlphaFoldDB" id="A0A318SNN7"/>
<accession>A0A318SNN7</accession>
<evidence type="ECO:0000256" key="1">
    <source>
        <dbReference type="SAM" id="MobiDB-lite"/>
    </source>
</evidence>
<reference evidence="2 3" key="1">
    <citation type="submission" date="2018-06" db="EMBL/GenBank/DDBJ databases">
        <title>Genomic Encyclopedia of Type Strains, Phase IV (KMG-IV): sequencing the most valuable type-strain genomes for metagenomic binning, comparative biology and taxonomic classification.</title>
        <authorList>
            <person name="Goeker M."/>
        </authorList>
    </citation>
    <scope>NUCLEOTIDE SEQUENCE [LARGE SCALE GENOMIC DNA]</scope>
    <source>
        <strain evidence="2 3">DSM 18048</strain>
    </source>
</reference>
<feature type="compositionally biased region" description="Basic residues" evidence="1">
    <location>
        <begin position="1"/>
        <end position="17"/>
    </location>
</feature>
<dbReference type="EMBL" id="QJSX01000001">
    <property type="protein sequence ID" value="PYE56522.1"/>
    <property type="molecule type" value="Genomic_DNA"/>
</dbReference>